<dbReference type="InterPro" id="IPR024952">
    <property type="entry name" value="LPP20-like_dom"/>
</dbReference>
<accession>Q31FJ9</accession>
<dbReference type="Pfam" id="PF02169">
    <property type="entry name" value="LPP20"/>
    <property type="match status" value="1"/>
</dbReference>
<keyword evidence="2" id="KW-0732">Signal</keyword>
<dbReference type="KEGG" id="tcx:Tcr_1482"/>
<gene>
    <name evidence="4" type="ordered locus">Tcr_1482</name>
</gene>
<dbReference type="HOGENOM" id="CLU_109794_0_0_6"/>
<evidence type="ECO:0000256" key="2">
    <source>
        <dbReference type="SAM" id="SignalP"/>
    </source>
</evidence>
<proteinExistence type="predicted"/>
<reference evidence="4" key="1">
    <citation type="submission" date="2006-07" db="EMBL/GenBank/DDBJ databases">
        <title>Complete sequence of Thiomicrospira crunogena XCL-2.</title>
        <authorList>
            <consortium name="US DOE Joint Genome Institute"/>
            <person name="Copeland A."/>
            <person name="Lucas S."/>
            <person name="Lapidus A."/>
            <person name="Barry K."/>
            <person name="Detter J.C."/>
            <person name="Glavina del Rio T."/>
            <person name="Hammon N."/>
            <person name="Israni S."/>
            <person name="Dalin E."/>
            <person name="Tice H."/>
            <person name="Pitluck S."/>
            <person name="Chain P."/>
            <person name="Malfatti S."/>
            <person name="Shin M."/>
            <person name="Vergez L."/>
            <person name="Schmutz J."/>
            <person name="Larimer F."/>
            <person name="Land M."/>
            <person name="Hauser L."/>
            <person name="Kyrpides N."/>
            <person name="Lykidis A."/>
            <person name="Scott K.M."/>
            <person name="Sievert S."/>
            <person name="Kerfeld C."/>
            <person name="Freyermuth S."/>
            <person name="Dobrinski K."/>
            <person name="Boller A."/>
            <person name="Fitzpatrick K."/>
            <person name="Thoma P."/>
            <person name="Moore J."/>
            <person name="Richardson P."/>
        </authorList>
    </citation>
    <scope>NUCLEOTIDE SEQUENCE</scope>
    <source>
        <strain evidence="4">XCL-2</strain>
    </source>
</reference>
<dbReference type="EMBL" id="CP000109">
    <property type="protein sequence ID" value="ABB42074.1"/>
    <property type="molecule type" value="Genomic_DNA"/>
</dbReference>
<evidence type="ECO:0000259" key="3">
    <source>
        <dbReference type="Pfam" id="PF02169"/>
    </source>
</evidence>
<dbReference type="STRING" id="317025.Tcr_1482"/>
<feature type="region of interest" description="Disordered" evidence="1">
    <location>
        <begin position="24"/>
        <end position="73"/>
    </location>
</feature>
<evidence type="ECO:0000256" key="1">
    <source>
        <dbReference type="SAM" id="MobiDB-lite"/>
    </source>
</evidence>
<dbReference type="eggNOG" id="COG3018">
    <property type="taxonomic scope" value="Bacteria"/>
</dbReference>
<feature type="compositionally biased region" description="Polar residues" evidence="1">
    <location>
        <begin position="24"/>
        <end position="48"/>
    </location>
</feature>
<evidence type="ECO:0000313" key="4">
    <source>
        <dbReference type="EMBL" id="ABB42074.1"/>
    </source>
</evidence>
<feature type="domain" description="Lipoprotein LPP20-like" evidence="3">
    <location>
        <begin position="109"/>
        <end position="184"/>
    </location>
</feature>
<name>Q31FJ9_HYDCU</name>
<dbReference type="AlphaFoldDB" id="Q31FJ9"/>
<organism evidence="4">
    <name type="scientific">Hydrogenovibrio crunogenus (strain DSM 25203 / XCL-2)</name>
    <name type="common">Thiomicrospira crunogena</name>
    <dbReference type="NCBI Taxonomy" id="317025"/>
    <lineage>
        <taxon>Bacteria</taxon>
        <taxon>Pseudomonadati</taxon>
        <taxon>Pseudomonadota</taxon>
        <taxon>Gammaproteobacteria</taxon>
        <taxon>Thiotrichales</taxon>
        <taxon>Piscirickettsiaceae</taxon>
        <taxon>Hydrogenovibrio</taxon>
    </lineage>
</organism>
<feature type="chain" id="PRO_5004220382" description="Lipoprotein LPP20-like domain-containing protein" evidence="2">
    <location>
        <begin position="19"/>
        <end position="223"/>
    </location>
</feature>
<feature type="compositionally biased region" description="Basic and acidic residues" evidence="1">
    <location>
        <begin position="56"/>
        <end position="73"/>
    </location>
</feature>
<feature type="signal peptide" evidence="2">
    <location>
        <begin position="1"/>
        <end position="18"/>
    </location>
</feature>
<protein>
    <recommendedName>
        <fullName evidence="3">Lipoprotein LPP20-like domain-containing protein</fullName>
    </recommendedName>
</protein>
<dbReference type="PROSITE" id="PS51257">
    <property type="entry name" value="PROKAR_LIPOPROTEIN"/>
    <property type="match status" value="1"/>
</dbReference>
<sequence length="223" mass="24296">MNKQTLLLTALTSAFVLAGCSSQPAKNEYQSTPEPMANNQAPAKQSTVAPIADSKATAEAEKVEKETTQSDAEKAPKVVYKVPKSALEPKLIKISGIGYGAESTFEGYTPGQRRLMAIRSAKLDAYRSLAEQLYGIKIDSNTSVATLTAQNDSFRARVNAIVRGARIVSITPMADHNYETVLEVYVDKSFFNNAFVYTHKSEETTISAEDLCRTLDCQSVGDR</sequence>
<dbReference type="OrthoDB" id="7348506at2"/>